<accession>A0A9P4I5S6</accession>
<evidence type="ECO:0000313" key="1">
    <source>
        <dbReference type="EMBL" id="KAF2095510.1"/>
    </source>
</evidence>
<reference evidence="1" key="1">
    <citation type="journal article" date="2020" name="Stud. Mycol.">
        <title>101 Dothideomycetes genomes: a test case for predicting lifestyles and emergence of pathogens.</title>
        <authorList>
            <person name="Haridas S."/>
            <person name="Albert R."/>
            <person name="Binder M."/>
            <person name="Bloem J."/>
            <person name="Labutti K."/>
            <person name="Salamov A."/>
            <person name="Andreopoulos B."/>
            <person name="Baker S."/>
            <person name="Barry K."/>
            <person name="Bills G."/>
            <person name="Bluhm B."/>
            <person name="Cannon C."/>
            <person name="Castanera R."/>
            <person name="Culley D."/>
            <person name="Daum C."/>
            <person name="Ezra D."/>
            <person name="Gonzalez J."/>
            <person name="Henrissat B."/>
            <person name="Kuo A."/>
            <person name="Liang C."/>
            <person name="Lipzen A."/>
            <person name="Lutzoni F."/>
            <person name="Magnuson J."/>
            <person name="Mondo S."/>
            <person name="Nolan M."/>
            <person name="Ohm R."/>
            <person name="Pangilinan J."/>
            <person name="Park H.-J."/>
            <person name="Ramirez L."/>
            <person name="Alfaro M."/>
            <person name="Sun H."/>
            <person name="Tritt A."/>
            <person name="Yoshinaga Y."/>
            <person name="Zwiers L.-H."/>
            <person name="Turgeon B."/>
            <person name="Goodwin S."/>
            <person name="Spatafora J."/>
            <person name="Crous P."/>
            <person name="Grigoriev I."/>
        </authorList>
    </citation>
    <scope>NUCLEOTIDE SEQUENCE</scope>
    <source>
        <strain evidence="1">CBS 133067</strain>
    </source>
</reference>
<dbReference type="Proteomes" id="UP000799772">
    <property type="component" value="Unassembled WGS sequence"/>
</dbReference>
<dbReference type="EMBL" id="ML978131">
    <property type="protein sequence ID" value="KAF2095510.1"/>
    <property type="molecule type" value="Genomic_DNA"/>
</dbReference>
<dbReference type="OrthoDB" id="5328688at2759"/>
<gene>
    <name evidence="1" type="ORF">NA57DRAFT_44223</name>
</gene>
<sequence length="209" mass="23712">QWQAAYDELAKYVWASEPTTETYYFGIPMDYAHDFSATTSMLAFEVYGSRDDLYKTHLNSPSMGAFLKKIPAASATGLDLNHYSLVAGYLDKPGDKTECGIMLDVKLTAGSAAARKSLNPKLKKLASDVDKADPDGGVYTFMTFESIDNDVDGRIYARFRDRDAMEKFLRRKEWTDFWMSTKDEVAKMESRAYLHNGKGWLYRNKAARL</sequence>
<dbReference type="AlphaFoldDB" id="A0A9P4I5S6"/>
<dbReference type="Gene3D" id="3.30.70.100">
    <property type="match status" value="1"/>
</dbReference>
<evidence type="ECO:0008006" key="3">
    <source>
        <dbReference type="Google" id="ProtNLM"/>
    </source>
</evidence>
<name>A0A9P4I5S6_9PEZI</name>
<comment type="caution">
    <text evidence="1">The sequence shown here is derived from an EMBL/GenBank/DDBJ whole genome shotgun (WGS) entry which is preliminary data.</text>
</comment>
<evidence type="ECO:0000313" key="2">
    <source>
        <dbReference type="Proteomes" id="UP000799772"/>
    </source>
</evidence>
<organism evidence="1 2">
    <name type="scientific">Rhizodiscina lignyota</name>
    <dbReference type="NCBI Taxonomy" id="1504668"/>
    <lineage>
        <taxon>Eukaryota</taxon>
        <taxon>Fungi</taxon>
        <taxon>Dikarya</taxon>
        <taxon>Ascomycota</taxon>
        <taxon>Pezizomycotina</taxon>
        <taxon>Dothideomycetes</taxon>
        <taxon>Pleosporomycetidae</taxon>
        <taxon>Aulographales</taxon>
        <taxon>Rhizodiscinaceae</taxon>
        <taxon>Rhizodiscina</taxon>
    </lineage>
</organism>
<keyword evidence="2" id="KW-1185">Reference proteome</keyword>
<dbReference type="PANTHER" id="PTHR40624:SF1">
    <property type="entry name" value="BIOSYNTHESIS MONOOXYGENASE, PUTATIVE (AFU_ORTHOLOGUE AFUA_1G12025)-RELATED"/>
    <property type="match status" value="1"/>
</dbReference>
<dbReference type="PANTHER" id="PTHR40624">
    <property type="entry name" value="BIOSYNTHESIS MONOOXYGENASE, PUTATIVE (AFU_ORTHOLOGUE AFUA_1G12025)-RELATED"/>
    <property type="match status" value="1"/>
</dbReference>
<proteinExistence type="predicted"/>
<protein>
    <recommendedName>
        <fullName evidence="3">ABM domain-containing protein</fullName>
    </recommendedName>
</protein>
<feature type="non-terminal residue" evidence="1">
    <location>
        <position position="1"/>
    </location>
</feature>